<accession>A0A371EWM0</accession>
<dbReference type="PANTHER" id="PTHR35046">
    <property type="entry name" value="ZINC KNUCKLE (CCHC-TYPE) FAMILY PROTEIN"/>
    <property type="match status" value="1"/>
</dbReference>
<dbReference type="EMBL" id="QJKJ01011724">
    <property type="protein sequence ID" value="RDX70393.1"/>
    <property type="molecule type" value="Genomic_DNA"/>
</dbReference>
<keyword evidence="3" id="KW-1185">Reference proteome</keyword>
<dbReference type="OrthoDB" id="1747743at2759"/>
<name>A0A371EWM0_MUCPR</name>
<comment type="caution">
    <text evidence="2">The sequence shown here is derived from an EMBL/GenBank/DDBJ whole genome shotgun (WGS) entry which is preliminary data.</text>
</comment>
<organism evidence="2 3">
    <name type="scientific">Mucuna pruriens</name>
    <name type="common">Velvet bean</name>
    <name type="synonym">Dolichos pruriens</name>
    <dbReference type="NCBI Taxonomy" id="157652"/>
    <lineage>
        <taxon>Eukaryota</taxon>
        <taxon>Viridiplantae</taxon>
        <taxon>Streptophyta</taxon>
        <taxon>Embryophyta</taxon>
        <taxon>Tracheophyta</taxon>
        <taxon>Spermatophyta</taxon>
        <taxon>Magnoliopsida</taxon>
        <taxon>eudicotyledons</taxon>
        <taxon>Gunneridae</taxon>
        <taxon>Pentapetalae</taxon>
        <taxon>rosids</taxon>
        <taxon>fabids</taxon>
        <taxon>Fabales</taxon>
        <taxon>Fabaceae</taxon>
        <taxon>Papilionoideae</taxon>
        <taxon>50 kb inversion clade</taxon>
        <taxon>NPAAA clade</taxon>
        <taxon>indigoferoid/millettioid clade</taxon>
        <taxon>Phaseoleae</taxon>
        <taxon>Mucuna</taxon>
    </lineage>
</organism>
<evidence type="ECO:0000313" key="3">
    <source>
        <dbReference type="Proteomes" id="UP000257109"/>
    </source>
</evidence>
<gene>
    <name evidence="2" type="ORF">CR513_50366</name>
</gene>
<feature type="non-terminal residue" evidence="2">
    <location>
        <position position="1"/>
    </location>
</feature>
<dbReference type="AlphaFoldDB" id="A0A371EWM0"/>
<proteinExistence type="predicted"/>
<dbReference type="Proteomes" id="UP000257109">
    <property type="component" value="Unassembled WGS sequence"/>
</dbReference>
<protein>
    <submittedName>
        <fullName evidence="2">Uncharacterized protein</fullName>
    </submittedName>
</protein>
<evidence type="ECO:0000313" key="2">
    <source>
        <dbReference type="EMBL" id="RDX70393.1"/>
    </source>
</evidence>
<dbReference type="PANTHER" id="PTHR35046:SF9">
    <property type="entry name" value="RNA-DIRECTED DNA POLYMERASE"/>
    <property type="match status" value="1"/>
</dbReference>
<reference evidence="2" key="1">
    <citation type="submission" date="2018-05" db="EMBL/GenBank/DDBJ databases">
        <title>Draft genome of Mucuna pruriens seed.</title>
        <authorList>
            <person name="Nnadi N.E."/>
            <person name="Vos R."/>
            <person name="Hasami M.H."/>
            <person name="Devisetty U.K."/>
            <person name="Aguiy J.C."/>
        </authorList>
    </citation>
    <scope>NUCLEOTIDE SEQUENCE [LARGE SCALE GENOMIC DNA]</scope>
    <source>
        <strain evidence="2">JCA_2017</strain>
    </source>
</reference>
<sequence>MIMQKDGIINSDNSWTESSSISDLDPSNEYSRNYERDLLMVRRLVSAQCQCCELKLVEKLKHPTLVHSGPYNYNNEGELAVIKQVSLAFTLGKYEDEVLHDVVPMEATHILLGSSW</sequence>
<feature type="region of interest" description="Disordered" evidence="1">
    <location>
        <begin position="1"/>
        <end position="27"/>
    </location>
</feature>
<feature type="compositionally biased region" description="Polar residues" evidence="1">
    <location>
        <begin position="10"/>
        <end position="22"/>
    </location>
</feature>
<evidence type="ECO:0000256" key="1">
    <source>
        <dbReference type="SAM" id="MobiDB-lite"/>
    </source>
</evidence>